<accession>A0A645EMX3</accession>
<sequence>MLFYPTVNLAEIDDSHIIWEVDNYSVDDKVHEKDIKSSLYSFKKGINEFMIKALDCNPNQIYLSPYLMERKDLPPTLLAVGEYDFLRIECLAYAAKLHELGIETKTLFYKGMTHGFIDSVGNYPQGEDLAIEVANFIKGHCK</sequence>
<organism evidence="2">
    <name type="scientific">bioreactor metagenome</name>
    <dbReference type="NCBI Taxonomy" id="1076179"/>
    <lineage>
        <taxon>unclassified sequences</taxon>
        <taxon>metagenomes</taxon>
        <taxon>ecological metagenomes</taxon>
    </lineage>
</organism>
<name>A0A645EMX3_9ZZZZ</name>
<evidence type="ECO:0000259" key="1">
    <source>
        <dbReference type="Pfam" id="PF07859"/>
    </source>
</evidence>
<dbReference type="AlphaFoldDB" id="A0A645EMX3"/>
<comment type="caution">
    <text evidence="2">The sequence shown here is derived from an EMBL/GenBank/DDBJ whole genome shotgun (WGS) entry which is preliminary data.</text>
</comment>
<dbReference type="SUPFAM" id="SSF53474">
    <property type="entry name" value="alpha/beta-Hydrolases"/>
    <property type="match status" value="1"/>
</dbReference>
<reference evidence="2" key="1">
    <citation type="submission" date="2019-08" db="EMBL/GenBank/DDBJ databases">
        <authorList>
            <person name="Kucharzyk K."/>
            <person name="Murdoch R.W."/>
            <person name="Higgins S."/>
            <person name="Loffler F."/>
        </authorList>
    </citation>
    <scope>NUCLEOTIDE SEQUENCE</scope>
</reference>
<dbReference type="Gene3D" id="3.40.50.1820">
    <property type="entry name" value="alpha/beta hydrolase"/>
    <property type="match status" value="1"/>
</dbReference>
<evidence type="ECO:0000313" key="2">
    <source>
        <dbReference type="EMBL" id="MPN02004.1"/>
    </source>
</evidence>
<dbReference type="InterPro" id="IPR013094">
    <property type="entry name" value="AB_hydrolase_3"/>
</dbReference>
<dbReference type="EMBL" id="VSSQ01047972">
    <property type="protein sequence ID" value="MPN02004.1"/>
    <property type="molecule type" value="Genomic_DNA"/>
</dbReference>
<dbReference type="GO" id="GO:0016787">
    <property type="term" value="F:hydrolase activity"/>
    <property type="evidence" value="ECO:0007669"/>
    <property type="project" value="InterPro"/>
</dbReference>
<dbReference type="Pfam" id="PF07859">
    <property type="entry name" value="Abhydrolase_3"/>
    <property type="match status" value="1"/>
</dbReference>
<feature type="domain" description="Alpha/beta hydrolase fold-3" evidence="1">
    <location>
        <begin position="55"/>
        <end position="117"/>
    </location>
</feature>
<gene>
    <name evidence="2" type="ORF">SDC9_149217</name>
</gene>
<dbReference type="InterPro" id="IPR029058">
    <property type="entry name" value="AB_hydrolase_fold"/>
</dbReference>
<protein>
    <recommendedName>
        <fullName evidence="1">Alpha/beta hydrolase fold-3 domain-containing protein</fullName>
    </recommendedName>
</protein>
<proteinExistence type="predicted"/>